<evidence type="ECO:0000313" key="11">
    <source>
        <dbReference type="EMBL" id="TDY14077.1"/>
    </source>
</evidence>
<organism evidence="11 12">
    <name type="scientific">Meridianimaribacter flavus</name>
    <dbReference type="NCBI Taxonomy" id="571115"/>
    <lineage>
        <taxon>Bacteria</taxon>
        <taxon>Pseudomonadati</taxon>
        <taxon>Bacteroidota</taxon>
        <taxon>Flavobacteriia</taxon>
        <taxon>Flavobacteriales</taxon>
        <taxon>Flavobacteriaceae</taxon>
        <taxon>Meridianimaribacter</taxon>
    </lineage>
</organism>
<comment type="similarity">
    <text evidence="9">Belongs to the aromatic-ring hydroxylase family. KMO subfamily.</text>
</comment>
<evidence type="ECO:0000256" key="6">
    <source>
        <dbReference type="ARBA" id="ARBA00023002"/>
    </source>
</evidence>
<evidence type="ECO:0000259" key="10">
    <source>
        <dbReference type="Pfam" id="PF01494"/>
    </source>
</evidence>
<evidence type="ECO:0000256" key="8">
    <source>
        <dbReference type="ARBA" id="ARBA00047818"/>
    </source>
</evidence>
<evidence type="ECO:0000256" key="4">
    <source>
        <dbReference type="ARBA" id="ARBA00022827"/>
    </source>
</evidence>
<evidence type="ECO:0000256" key="7">
    <source>
        <dbReference type="ARBA" id="ARBA00023033"/>
    </source>
</evidence>
<evidence type="ECO:0000256" key="5">
    <source>
        <dbReference type="ARBA" id="ARBA00022857"/>
    </source>
</evidence>
<dbReference type="Pfam" id="PF01494">
    <property type="entry name" value="FAD_binding_3"/>
    <property type="match status" value="1"/>
</dbReference>
<sequence length="468" mass="53212">MTNMTKQQNILIIGAGLCGSLLALRLGQRGFNVTVMEMRPDLRKVDISAGRSINLAFSDRGNKAMKLVGIEDKVKDLCIPMNGRMLHDIEGNTVLAPYSGREHEFINSISRGELNALLLDEAEKHKNVSIYFNRKCKSVDFEKTTALFKDYTNNTEFVEDADVIIATDGAGSAMRKSYYLGKKFLFSFSQDWLTHGYKELSILPGENGSYKTYKNALHIWGRESFMLIALPNLDGSFTVTLFLSYDEGEYNFNNLTSKERVLEFFGKYFKDALELMPNLVDDFFENPTSPLGTVKCSPWHYKGNTLLMGDAAHAIVPFYGQGMNASFEDVVQFDKVLDEGHDDWETIFKIYEKSRKKDTDAIADLAIDNFHEMKGHVNHANFREKRTLEMALEKHFPNDYSSKYSLVTFNENVGYREAMLRGRAQDKAILNMLADGKLNIQDDLKLNLEKVKTETENILEDDRIAGLK</sequence>
<protein>
    <recommendedName>
        <fullName evidence="9">Kynurenine 3-monooxygenase</fullName>
        <ecNumber evidence="9">1.14.13.9</ecNumber>
    </recommendedName>
    <alternativeName>
        <fullName evidence="9">Kynurenine 3-hydroxylase</fullName>
    </alternativeName>
</protein>
<dbReference type="Gene3D" id="3.50.50.60">
    <property type="entry name" value="FAD/NAD(P)-binding domain"/>
    <property type="match status" value="1"/>
</dbReference>
<comment type="cofactor">
    <cofactor evidence="1 9">
        <name>FAD</name>
        <dbReference type="ChEBI" id="CHEBI:57692"/>
    </cofactor>
</comment>
<keyword evidence="6 9" id="KW-0560">Oxidoreductase</keyword>
<keyword evidence="3 9" id="KW-0662">Pyridine nucleotide biosynthesis</keyword>
<dbReference type="InterPro" id="IPR027545">
    <property type="entry name" value="Kynurenine_monooxygenase"/>
</dbReference>
<keyword evidence="5 9" id="KW-0521">NADP</keyword>
<dbReference type="Proteomes" id="UP000294930">
    <property type="component" value="Unassembled WGS sequence"/>
</dbReference>
<evidence type="ECO:0000256" key="3">
    <source>
        <dbReference type="ARBA" id="ARBA00022642"/>
    </source>
</evidence>
<reference evidence="11 12" key="1">
    <citation type="submission" date="2019-03" db="EMBL/GenBank/DDBJ databases">
        <title>Genomic Encyclopedia of Type Strains, Phase III (KMG-III): the genomes of soil and plant-associated and newly described type strains.</title>
        <authorList>
            <person name="Whitman W."/>
        </authorList>
    </citation>
    <scope>NUCLEOTIDE SEQUENCE [LARGE SCALE GENOMIC DNA]</scope>
    <source>
        <strain evidence="11 12">CGMCC 1.10957</strain>
    </source>
</reference>
<evidence type="ECO:0000313" key="12">
    <source>
        <dbReference type="Proteomes" id="UP000294930"/>
    </source>
</evidence>
<dbReference type="PRINTS" id="PR00420">
    <property type="entry name" value="RNGMNOXGNASE"/>
</dbReference>
<dbReference type="PANTHER" id="PTHR46028">
    <property type="entry name" value="KYNURENINE 3-MONOOXYGENASE"/>
    <property type="match status" value="1"/>
</dbReference>
<keyword evidence="12" id="KW-1185">Reference proteome</keyword>
<name>A0ABY2G8E7_9FLAO</name>
<dbReference type="EC" id="1.14.13.9" evidence="9"/>
<keyword evidence="2 9" id="KW-0285">Flavoprotein</keyword>
<keyword evidence="7 9" id="KW-0503">Monooxygenase</keyword>
<comment type="catalytic activity">
    <reaction evidence="8 9">
        <text>L-kynurenine + NADPH + O2 + H(+) = 3-hydroxy-L-kynurenine + NADP(+) + H2O</text>
        <dbReference type="Rhea" id="RHEA:20545"/>
        <dbReference type="ChEBI" id="CHEBI:15377"/>
        <dbReference type="ChEBI" id="CHEBI:15378"/>
        <dbReference type="ChEBI" id="CHEBI:15379"/>
        <dbReference type="ChEBI" id="CHEBI:57783"/>
        <dbReference type="ChEBI" id="CHEBI:57959"/>
        <dbReference type="ChEBI" id="CHEBI:58125"/>
        <dbReference type="ChEBI" id="CHEBI:58349"/>
        <dbReference type="EC" id="1.14.13.9"/>
    </reaction>
</comment>
<dbReference type="HAMAP" id="MF_01971">
    <property type="entry name" value="Kynurenine_monooxygenase"/>
    <property type="match status" value="1"/>
</dbReference>
<gene>
    <name evidence="9" type="primary">kmo</name>
    <name evidence="11" type="ORF">A8975_0678</name>
</gene>
<feature type="domain" description="FAD-binding" evidence="10">
    <location>
        <begin position="9"/>
        <end position="337"/>
    </location>
</feature>
<dbReference type="SUPFAM" id="SSF51905">
    <property type="entry name" value="FAD/NAD(P)-binding domain"/>
    <property type="match status" value="1"/>
</dbReference>
<evidence type="ECO:0000256" key="2">
    <source>
        <dbReference type="ARBA" id="ARBA00022630"/>
    </source>
</evidence>
<accession>A0ABY2G8E7</accession>
<evidence type="ECO:0000256" key="1">
    <source>
        <dbReference type="ARBA" id="ARBA00001974"/>
    </source>
</evidence>
<dbReference type="EMBL" id="SOQZ01000001">
    <property type="protein sequence ID" value="TDY14077.1"/>
    <property type="molecule type" value="Genomic_DNA"/>
</dbReference>
<evidence type="ECO:0000256" key="9">
    <source>
        <dbReference type="HAMAP-Rule" id="MF_01971"/>
    </source>
</evidence>
<keyword evidence="4 9" id="KW-0274">FAD</keyword>
<comment type="pathway">
    <text evidence="9">Cofactor biosynthesis; NAD(+) biosynthesis; quinolinate from L-kynurenine: step 1/3.</text>
</comment>
<proteinExistence type="inferred from homology"/>
<comment type="function">
    <text evidence="9">Catalyzes the hydroxylation of L-kynurenine (L-Kyn) to form 3-hydroxy-L-kynurenine (L-3OHKyn). Required for synthesis of quinolinic acid.</text>
</comment>
<dbReference type="InterPro" id="IPR002938">
    <property type="entry name" value="FAD-bd"/>
</dbReference>
<comment type="caution">
    <text evidence="11">The sequence shown here is derived from an EMBL/GenBank/DDBJ whole genome shotgun (WGS) entry which is preliminary data.</text>
</comment>
<dbReference type="PANTHER" id="PTHR46028:SF2">
    <property type="entry name" value="KYNURENINE 3-MONOOXYGENASE"/>
    <property type="match status" value="1"/>
</dbReference>
<dbReference type="InterPro" id="IPR036188">
    <property type="entry name" value="FAD/NAD-bd_sf"/>
</dbReference>